<name>A0A176WIG4_MARPO</name>
<evidence type="ECO:0000256" key="3">
    <source>
        <dbReference type="ARBA" id="ARBA00023163"/>
    </source>
</evidence>
<keyword evidence="3" id="KW-0804">Transcription</keyword>
<dbReference type="AlphaFoldDB" id="A0A176WIG4"/>
<evidence type="ECO:0000313" key="8">
    <source>
        <dbReference type="EMBL" id="OAE32998.1"/>
    </source>
</evidence>
<organism evidence="8 9">
    <name type="scientific">Marchantia polymorpha subsp. ruderalis</name>
    <dbReference type="NCBI Taxonomy" id="1480154"/>
    <lineage>
        <taxon>Eukaryota</taxon>
        <taxon>Viridiplantae</taxon>
        <taxon>Streptophyta</taxon>
        <taxon>Embryophyta</taxon>
        <taxon>Marchantiophyta</taxon>
        <taxon>Marchantiopsida</taxon>
        <taxon>Marchantiidae</taxon>
        <taxon>Marchantiales</taxon>
        <taxon>Marchantiaceae</taxon>
        <taxon>Marchantia</taxon>
    </lineage>
</organism>
<evidence type="ECO:0000256" key="5">
    <source>
        <dbReference type="SAM" id="Coils"/>
    </source>
</evidence>
<dbReference type="InterPro" id="IPR057075">
    <property type="entry name" value="bHLH_IRO3"/>
</dbReference>
<dbReference type="Pfam" id="PF23177">
    <property type="entry name" value="bHLH_IRO3"/>
    <property type="match status" value="1"/>
</dbReference>
<feature type="coiled-coil region" evidence="5">
    <location>
        <begin position="379"/>
        <end position="437"/>
    </location>
</feature>
<feature type="compositionally biased region" description="Low complexity" evidence="6">
    <location>
        <begin position="626"/>
        <end position="655"/>
    </location>
</feature>
<feature type="region of interest" description="Disordered" evidence="6">
    <location>
        <begin position="568"/>
        <end position="754"/>
    </location>
</feature>
<protein>
    <recommendedName>
        <fullName evidence="7">BHLH domain-containing protein</fullName>
    </recommendedName>
</protein>
<feature type="region of interest" description="Disordered" evidence="6">
    <location>
        <begin position="134"/>
        <end position="172"/>
    </location>
</feature>
<dbReference type="InterPro" id="IPR036638">
    <property type="entry name" value="HLH_DNA-bd_sf"/>
</dbReference>
<feature type="region of interest" description="Disordered" evidence="6">
    <location>
        <begin position="1"/>
        <end position="96"/>
    </location>
</feature>
<dbReference type="GO" id="GO:0003677">
    <property type="term" value="F:DNA binding"/>
    <property type="evidence" value="ECO:0007669"/>
    <property type="project" value="UniProtKB-KW"/>
</dbReference>
<evidence type="ECO:0000256" key="4">
    <source>
        <dbReference type="ARBA" id="ARBA00023242"/>
    </source>
</evidence>
<dbReference type="Gene3D" id="4.10.280.10">
    <property type="entry name" value="Helix-loop-helix DNA-binding domain"/>
    <property type="match status" value="1"/>
</dbReference>
<evidence type="ECO:0000256" key="2">
    <source>
        <dbReference type="ARBA" id="ARBA00023125"/>
    </source>
</evidence>
<evidence type="ECO:0000256" key="6">
    <source>
        <dbReference type="SAM" id="MobiDB-lite"/>
    </source>
</evidence>
<dbReference type="CDD" id="cd11446">
    <property type="entry name" value="bHLH_AtILR3_like"/>
    <property type="match status" value="1"/>
</dbReference>
<evidence type="ECO:0000259" key="7">
    <source>
        <dbReference type="PROSITE" id="PS50888"/>
    </source>
</evidence>
<dbReference type="InterPro" id="IPR011598">
    <property type="entry name" value="bHLH_dom"/>
</dbReference>
<feature type="compositionally biased region" description="Low complexity" evidence="6">
    <location>
        <begin position="599"/>
        <end position="611"/>
    </location>
</feature>
<sequence length="754" mass="81249">MEGGKKSRSNLIGPRAPGESETTTRGETGEAGGRTEGSWHGWHPPESPRFDPDLPVAGRTQQQEETKSGQATPGRAGPVRSSPSPAKVRERGTGRTCPGFTCDVLRPCFHPFACPSDHPTIRRPVRHPSALFLAEEDREMISTRSRHEKPSRARTEPTGPAQRSLARPPRRSGSRLTLLDCPFSFDFLILWATDSFLFAPELEPRTTTRFREGASRSGSGWNARDGQRQCCGRAEQEESGDLKYRGGEWVRYCGEVGDLPMHHPSSHLAQQHHVGLGQQDHHQEHLPCDTFCQPLHHSLNPDFQHSAESHQLNGFNGGVGGSCSGRVGVGGENGGHVSARKVHKADREKLRRDRLNEQFAELAGVLDPDRPKNDKATILGDSVQVVKELRAEVKRLRTEHTSLLDESRDLAQEKTELREEKASLKNETEQLQGQLQQRLRIMLPWMGMDPSLMMGAAPYAYPMAVPQPGPPSSEGTQTSTAPPVPQSVVAPAAYIPMAPTAPGTFAVHPALQAYTMFGNRPGEGGAPYMPYPHYPPQVNSHSHVERPYAQYPSPVQPLPGYLMQMQPHQGQPPISGAPPGPSMYRSYGPGMPLMPPQPQANQQNVQARASQHPVAPYAHYPASGMQPYSGPSLSSSPQASPGQSVQTTLQLQTPSQPQPQKPFEASPVNSTDGSSKAQSGGSGSASSGHKKEPKQAAASGVSDSIASSPISSAPAASVSSTGNGGDAGHLDTGACPNRDTSQTHDTSFGRPLVK</sequence>
<dbReference type="PROSITE" id="PS50888">
    <property type="entry name" value="BHLH"/>
    <property type="match status" value="1"/>
</dbReference>
<accession>A0A176WIG4</accession>
<dbReference type="GO" id="GO:0046983">
    <property type="term" value="F:protein dimerization activity"/>
    <property type="evidence" value="ECO:0007669"/>
    <property type="project" value="InterPro"/>
</dbReference>
<dbReference type="Proteomes" id="UP000077202">
    <property type="component" value="Unassembled WGS sequence"/>
</dbReference>
<dbReference type="GO" id="GO:0006879">
    <property type="term" value="P:intracellular iron ion homeostasis"/>
    <property type="evidence" value="ECO:0007669"/>
    <property type="project" value="InterPro"/>
</dbReference>
<comment type="caution">
    <text evidence="8">The sequence shown here is derived from an EMBL/GenBank/DDBJ whole genome shotgun (WGS) entry which is preliminary data.</text>
</comment>
<feature type="compositionally biased region" description="Low complexity" evidence="6">
    <location>
        <begin position="696"/>
        <end position="720"/>
    </location>
</feature>
<evidence type="ECO:0000313" key="9">
    <source>
        <dbReference type="Proteomes" id="UP000077202"/>
    </source>
</evidence>
<reference evidence="8" key="1">
    <citation type="submission" date="2016-03" db="EMBL/GenBank/DDBJ databases">
        <title>Mechanisms controlling the formation of the plant cell surface in tip-growing cells are functionally conserved among land plants.</title>
        <authorList>
            <person name="Honkanen S."/>
            <person name="Jones V.A."/>
            <person name="Morieri G."/>
            <person name="Champion C."/>
            <person name="Hetherington A.J."/>
            <person name="Kelly S."/>
            <person name="Saint-Marcoux D."/>
            <person name="Proust H."/>
            <person name="Prescott H."/>
            <person name="Dolan L."/>
        </authorList>
    </citation>
    <scope>NUCLEOTIDE SEQUENCE [LARGE SCALE GENOMIC DNA]</scope>
    <source>
        <tissue evidence="8">Whole gametophyte</tissue>
    </source>
</reference>
<dbReference type="SMART" id="SM00353">
    <property type="entry name" value="HLH"/>
    <property type="match status" value="1"/>
</dbReference>
<dbReference type="EMBL" id="LVLJ01000696">
    <property type="protein sequence ID" value="OAE32998.1"/>
    <property type="molecule type" value="Genomic_DNA"/>
</dbReference>
<dbReference type="PANTHER" id="PTHR47001">
    <property type="entry name" value="TRANSCRIPTION FACTOR BHLH121"/>
    <property type="match status" value="1"/>
</dbReference>
<keyword evidence="2" id="KW-0238">DNA-binding</keyword>
<gene>
    <name evidence="8" type="ORF">AXG93_4678s1020</name>
</gene>
<evidence type="ECO:0000256" key="1">
    <source>
        <dbReference type="ARBA" id="ARBA00023015"/>
    </source>
</evidence>
<keyword evidence="9" id="KW-1185">Reference proteome</keyword>
<dbReference type="PANTHER" id="PTHR47001:SF1">
    <property type="entry name" value="TRANSCRIPTION FACTOR BHLH11"/>
    <property type="match status" value="1"/>
</dbReference>
<proteinExistence type="predicted"/>
<feature type="compositionally biased region" description="Low complexity" evidence="6">
    <location>
        <begin position="673"/>
        <end position="687"/>
    </location>
</feature>
<keyword evidence="5" id="KW-0175">Coiled coil</keyword>
<keyword evidence="1" id="KW-0805">Transcription regulation</keyword>
<keyword evidence="4" id="KW-0539">Nucleus</keyword>
<dbReference type="SUPFAM" id="SSF47459">
    <property type="entry name" value="HLH, helix-loop-helix DNA-binding domain"/>
    <property type="match status" value="1"/>
</dbReference>
<dbReference type="InterPro" id="IPR044579">
    <property type="entry name" value="bHLH11/121"/>
</dbReference>
<feature type="domain" description="BHLH" evidence="7">
    <location>
        <begin position="339"/>
        <end position="389"/>
    </location>
</feature>
<dbReference type="GO" id="GO:0003700">
    <property type="term" value="F:DNA-binding transcription factor activity"/>
    <property type="evidence" value="ECO:0007669"/>
    <property type="project" value="InterPro"/>
</dbReference>